<dbReference type="Pfam" id="PF13499">
    <property type="entry name" value="EF-hand_7"/>
    <property type="match status" value="2"/>
</dbReference>
<dbReference type="PROSITE" id="PS50222">
    <property type="entry name" value="EF_HAND_2"/>
    <property type="match status" value="4"/>
</dbReference>
<dbReference type="GO" id="GO:0005509">
    <property type="term" value="F:calcium ion binding"/>
    <property type="evidence" value="ECO:0007669"/>
    <property type="project" value="InterPro"/>
</dbReference>
<keyword evidence="1" id="KW-0758">Storage protein</keyword>
<feature type="domain" description="EF-hand" evidence="4">
    <location>
        <begin position="853"/>
        <end position="888"/>
    </location>
</feature>
<feature type="signal peptide" evidence="3">
    <location>
        <begin position="1"/>
        <end position="17"/>
    </location>
</feature>
<keyword evidence="6" id="KW-1185">Reference proteome</keyword>
<dbReference type="Gene3D" id="2.60.40.1520">
    <property type="entry name" value="Hemocyanin, C-terminal domain"/>
    <property type="match status" value="2"/>
</dbReference>
<dbReference type="Gene3D" id="1.10.238.10">
    <property type="entry name" value="EF-hand"/>
    <property type="match status" value="2"/>
</dbReference>
<dbReference type="SUPFAM" id="SSF48050">
    <property type="entry name" value="Hemocyanin, N-terminal domain"/>
    <property type="match status" value="1"/>
</dbReference>
<sequence>MKTTIVVMLSICLSINAYLIKVPTEPLVPRLAPLDWVQVQKAMLPFFENICEESTDPTIIKLSREFTFDASGYLKPSVVDNFHTLKTGKGLLPKGQIFSEVNIDHLDELRIIYELLYNAKDFDTFYKTACWARQNVNCGLFIDAIYLAIINRKDTERLSVPAPYELLPNYFVRKDSIIKASSLLASEEISVSDGIRNEGNSYIIDTNYTSSIFDDYEDSNLAYFQEDVGLNSYFFFMKLRSLPWVDTEFKRNNRYGEYLYHFTKQLMARYNLERYSNGLLEAESIDWDKFEETEYDPMLIYSNGNEFASRTSAKVSTNDLVTSLKNIENNTDAAVIHMRDGGFSKAAILNNLMDILITSNISYQNLALQVFDKSPTVNSQPSVLEHFMTTIRDPIFWKINKKIVDITDNALKQLPGYTKSQLYFPGVRVANVEVKKMITMMDNFEFDVTDALKYGDKDPNFQMKIGQSRLNHKPFAIKVNVSSLVVQKSLVKLYIGPKIMPGQLADKRNLFMLIDSFEVNLKKGTNIISRASHEINKISDDLMSLRTIHKNVVDSEFGVDALPLNLVNSQIGLPSRLILPKGNNEGLPFQIFVFVAPFIKATPGGYKSNIQLNSEAILSPGYPLDLDIEIQELFNLPNALVKDIVITHKGEYKPGNYGRDTGDENTWQNYEQDINIDDQMNKLSLRPEFTKKREQFDYKSKKGQYGKKEDYANKRVDQNDDAIQNEVIDLKKEIKIEKETSNNDNVEYTVISNNDGNRLVIIDKDVSKKFDDSDDDQKMAMLRKAFQMFDTTKSGYIDVLKISTILNTMGQLFDDSELQALIEENDPEGSGKINFDGFCNIASHFLEEEDAEAMQQELKEAFRLYDREGNGYITTSTLKEILAALDDKLSSSDLDGIIAEIDTDGSGTVDFDVTIIALKRLYGTRGTKIRPEVKLENCPIAFCFLREAEHIIPGYLAQQNKKQMQINNIADQNDENFKIFHAHFEAGHALKDLTFNIYDDTLREATIALFRVLQMADANQLYMIYDWASENINSQMLDYAWRLVSLFRNDANLKYQDPPYVMKPNYFINSETIIKALQVSVNNLMGKKVSDKTNQVYKENNRIIINTNYSGWNYVPKGCENGIEYFREDIGLNSYYYGQHLQYPFWMSNEELTGIDEKYAEQSYFIHQQLIARYNLEREHFRMKNITSDSNCYRDFNPYLLHDNGLSFPENGTRISLTEDNYIGLLSKLIRVNFDGVKVAKIFKSMFGYGGNGYPFDIYNPAPSVLHYPQTTLRDPIYWELLQSVLKYFTDFAGTLKPYELSEYETNEFNIVDVAISKITTYFDYFQIDLSSLVQGDEYYGNKGEVSIAARQKRLKHLPFTFNLTIESQTQANGLVKIFLGPECDRNSCWLQHSKFFELDSFIFKFEKGLNALRWSPDTSDKFSFDDYYNMEVSTGKDNKFDIFKFPENLIIPRGLEEGLNLTLFSIVIPIQNNNEQNLDISLNLPPGFPFHREAHISENSNTSNYIFNNIKIYHKKSTHDVKGTFSANLK</sequence>
<dbReference type="FunFam" id="1.10.238.10:FF:000001">
    <property type="entry name" value="Calmodulin 1"/>
    <property type="match status" value="1"/>
</dbReference>
<dbReference type="SUPFAM" id="SSF48056">
    <property type="entry name" value="Di-copper centre-containing domain"/>
    <property type="match status" value="2"/>
</dbReference>
<dbReference type="InterPro" id="IPR005203">
    <property type="entry name" value="Hemocyanin_C"/>
</dbReference>
<dbReference type="SMART" id="SM00054">
    <property type="entry name" value="EFh"/>
    <property type="match status" value="4"/>
</dbReference>
<dbReference type="InterPro" id="IPR036697">
    <property type="entry name" value="Hemocyanin_N_sf"/>
</dbReference>
<dbReference type="GO" id="GO:0045735">
    <property type="term" value="F:nutrient reservoir activity"/>
    <property type="evidence" value="ECO:0007669"/>
    <property type="project" value="UniProtKB-KW"/>
</dbReference>
<dbReference type="SUPFAM" id="SSF81296">
    <property type="entry name" value="E set domains"/>
    <property type="match status" value="2"/>
</dbReference>
<dbReference type="EMBL" id="FZQP02001226">
    <property type="protein sequence ID" value="VVC92084.1"/>
    <property type="molecule type" value="Genomic_DNA"/>
</dbReference>
<dbReference type="Pfam" id="PF03722">
    <property type="entry name" value="Hemocyanin_N"/>
    <property type="match status" value="1"/>
</dbReference>
<evidence type="ECO:0000256" key="2">
    <source>
        <dbReference type="ARBA" id="ARBA00038082"/>
    </source>
</evidence>
<dbReference type="PANTHER" id="PTHR11511:SF5">
    <property type="entry name" value="FAT-BODY PROTEIN 1-RELATED"/>
    <property type="match status" value="1"/>
</dbReference>
<dbReference type="InterPro" id="IPR008922">
    <property type="entry name" value="Di-copper_centre_dom_sf"/>
</dbReference>
<accession>A0A5E4Q3I9</accession>
<dbReference type="PRINTS" id="PR00187">
    <property type="entry name" value="HAEMOCYANIN"/>
</dbReference>
<name>A0A5E4Q3I9_9NEOP</name>
<organism evidence="5 6">
    <name type="scientific">Leptidea sinapis</name>
    <dbReference type="NCBI Taxonomy" id="189913"/>
    <lineage>
        <taxon>Eukaryota</taxon>
        <taxon>Metazoa</taxon>
        <taxon>Ecdysozoa</taxon>
        <taxon>Arthropoda</taxon>
        <taxon>Hexapoda</taxon>
        <taxon>Insecta</taxon>
        <taxon>Pterygota</taxon>
        <taxon>Neoptera</taxon>
        <taxon>Endopterygota</taxon>
        <taxon>Lepidoptera</taxon>
        <taxon>Glossata</taxon>
        <taxon>Ditrysia</taxon>
        <taxon>Papilionoidea</taxon>
        <taxon>Pieridae</taxon>
        <taxon>Dismorphiinae</taxon>
        <taxon>Leptidea</taxon>
    </lineage>
</organism>
<feature type="domain" description="EF-hand" evidence="4">
    <location>
        <begin position="813"/>
        <end position="848"/>
    </location>
</feature>
<protein>
    <recommendedName>
        <fullName evidence="4">EF-hand domain-containing protein</fullName>
    </recommendedName>
</protein>
<dbReference type="PROSITE" id="PS00210">
    <property type="entry name" value="HEMOCYANIN_2"/>
    <property type="match status" value="2"/>
</dbReference>
<evidence type="ECO:0000256" key="1">
    <source>
        <dbReference type="ARBA" id="ARBA00022761"/>
    </source>
</evidence>
<dbReference type="InterPro" id="IPR005204">
    <property type="entry name" value="Hemocyanin_N"/>
</dbReference>
<feature type="chain" id="PRO_5022834158" description="EF-hand domain-containing protein" evidence="3">
    <location>
        <begin position="18"/>
        <end position="1531"/>
    </location>
</feature>
<dbReference type="SUPFAM" id="SSF47473">
    <property type="entry name" value="EF-hand"/>
    <property type="match status" value="1"/>
</dbReference>
<dbReference type="Pfam" id="PF00372">
    <property type="entry name" value="Hemocyanin_M"/>
    <property type="match status" value="3"/>
</dbReference>
<feature type="domain" description="EF-hand" evidence="4">
    <location>
        <begin position="777"/>
        <end position="812"/>
    </location>
</feature>
<evidence type="ECO:0000313" key="6">
    <source>
        <dbReference type="Proteomes" id="UP000324832"/>
    </source>
</evidence>
<dbReference type="Pfam" id="PF03723">
    <property type="entry name" value="Hemocyanin_C"/>
    <property type="match status" value="2"/>
</dbReference>
<dbReference type="InterPro" id="IPR013788">
    <property type="entry name" value="Hemocyanin/hexamerin"/>
</dbReference>
<dbReference type="InterPro" id="IPR037020">
    <property type="entry name" value="Hemocyanin_C_sf"/>
</dbReference>
<gene>
    <name evidence="5" type="ORF">LSINAPIS_LOCUS4604</name>
</gene>
<dbReference type="InterPro" id="IPR011992">
    <property type="entry name" value="EF-hand-dom_pair"/>
</dbReference>
<dbReference type="InterPro" id="IPR002048">
    <property type="entry name" value="EF_hand_dom"/>
</dbReference>
<proteinExistence type="inferred from homology"/>
<dbReference type="Proteomes" id="UP000324832">
    <property type="component" value="Unassembled WGS sequence"/>
</dbReference>
<keyword evidence="3" id="KW-0732">Signal</keyword>
<comment type="similarity">
    <text evidence="2">Belongs to the hemocyanin family.</text>
</comment>
<feature type="domain" description="EF-hand" evidence="4">
    <location>
        <begin position="889"/>
        <end position="924"/>
    </location>
</feature>
<evidence type="ECO:0000256" key="3">
    <source>
        <dbReference type="SAM" id="SignalP"/>
    </source>
</evidence>
<dbReference type="CDD" id="cd00051">
    <property type="entry name" value="EFh"/>
    <property type="match status" value="1"/>
</dbReference>
<dbReference type="PROSITE" id="PS00209">
    <property type="entry name" value="HEMOCYANIN_1"/>
    <property type="match status" value="1"/>
</dbReference>
<dbReference type="Gene3D" id="1.10.1280.10">
    <property type="entry name" value="Di-copper center containing domain from catechol oxidase"/>
    <property type="match status" value="3"/>
</dbReference>
<dbReference type="GO" id="GO:0005615">
    <property type="term" value="C:extracellular space"/>
    <property type="evidence" value="ECO:0007669"/>
    <property type="project" value="UniProtKB-ARBA"/>
</dbReference>
<dbReference type="InterPro" id="IPR000896">
    <property type="entry name" value="Hemocyanin/hexamerin_mid_dom"/>
</dbReference>
<evidence type="ECO:0000259" key="4">
    <source>
        <dbReference type="PROSITE" id="PS50222"/>
    </source>
</evidence>
<dbReference type="PANTHER" id="PTHR11511">
    <property type="entry name" value="LARVAL STORAGE PROTEIN/PHENOLOXIDASE"/>
    <property type="match status" value="1"/>
</dbReference>
<evidence type="ECO:0000313" key="5">
    <source>
        <dbReference type="EMBL" id="VVC92084.1"/>
    </source>
</evidence>
<reference evidence="5 6" key="1">
    <citation type="submission" date="2017-07" db="EMBL/GenBank/DDBJ databases">
        <authorList>
            <person name="Talla V."/>
            <person name="Backstrom N."/>
        </authorList>
    </citation>
    <scope>NUCLEOTIDE SEQUENCE [LARGE SCALE GENOMIC DNA]</scope>
</reference>
<dbReference type="InterPro" id="IPR014756">
    <property type="entry name" value="Ig_E-set"/>
</dbReference>
<dbReference type="Gene3D" id="1.20.1370.10">
    <property type="entry name" value="Hemocyanin, N-terminal domain"/>
    <property type="match status" value="2"/>
</dbReference>